<protein>
    <recommendedName>
        <fullName evidence="1">AB hydrolase-1 domain-containing protein</fullName>
    </recommendedName>
</protein>
<dbReference type="Gene3D" id="3.40.50.1820">
    <property type="entry name" value="alpha/beta hydrolase"/>
    <property type="match status" value="1"/>
</dbReference>
<dbReference type="GO" id="GO:0017000">
    <property type="term" value="P:antibiotic biosynthetic process"/>
    <property type="evidence" value="ECO:0007669"/>
    <property type="project" value="UniProtKB-ARBA"/>
</dbReference>
<proteinExistence type="predicted"/>
<dbReference type="Pfam" id="PF12697">
    <property type="entry name" value="Abhydrolase_6"/>
    <property type="match status" value="1"/>
</dbReference>
<dbReference type="InterPro" id="IPR000073">
    <property type="entry name" value="AB_hydrolase_1"/>
</dbReference>
<evidence type="ECO:0000313" key="3">
    <source>
        <dbReference type="Proteomes" id="UP000191500"/>
    </source>
</evidence>
<gene>
    <name evidence="2" type="ORF">PENCOP_c009G00001</name>
</gene>
<dbReference type="EMBL" id="MDDG01000009">
    <property type="protein sequence ID" value="OQE37924.1"/>
    <property type="molecule type" value="Genomic_DNA"/>
</dbReference>
<dbReference type="GO" id="GO:0072330">
    <property type="term" value="P:monocarboxylic acid biosynthetic process"/>
    <property type="evidence" value="ECO:0007669"/>
    <property type="project" value="UniProtKB-ARBA"/>
</dbReference>
<sequence>MADIDWERGESSSVVPLQTGQRLFASVYGPDRVPGTPIVIFIPGVACSITEWVVVRRFLQPTVRTLLYERSGIGASDESPTPPTASNIAIELNNLLKTLGIAPPYVIVCHSYGGIISREFIDLRQRENRVADVAGVVFVDANQEKSTILWPDANLDAIQQGLDWFTVIGLSRARVLTDAEWQAVLDERESEKHQATGKREMEHYVNSVAELGLKHQLDRDPPLLNSCPISVLKGHPKMDLRKSFEAGVSIGNGTPEQRRQFSEKLVVYPAIHDKLQREILSLSRIHRFVDVEGHGHFIHISAPEAVVAEVNWVLRSI</sequence>
<evidence type="ECO:0000313" key="2">
    <source>
        <dbReference type="EMBL" id="OQE37924.1"/>
    </source>
</evidence>
<accession>A0A1V6UHL8</accession>
<dbReference type="InterPro" id="IPR029058">
    <property type="entry name" value="AB_hydrolase_fold"/>
</dbReference>
<comment type="caution">
    <text evidence="2">The sequence shown here is derived from an EMBL/GenBank/DDBJ whole genome shotgun (WGS) entry which is preliminary data.</text>
</comment>
<evidence type="ECO:0000259" key="1">
    <source>
        <dbReference type="Pfam" id="PF12697"/>
    </source>
</evidence>
<dbReference type="SUPFAM" id="SSF53474">
    <property type="entry name" value="alpha/beta-Hydrolases"/>
    <property type="match status" value="1"/>
</dbReference>
<keyword evidence="3" id="KW-1185">Reference proteome</keyword>
<name>A0A1V6UHL8_9EURO</name>
<dbReference type="AlphaFoldDB" id="A0A1V6UHL8"/>
<feature type="domain" description="AB hydrolase-1" evidence="1">
    <location>
        <begin position="39"/>
        <end position="308"/>
    </location>
</feature>
<dbReference type="Proteomes" id="UP000191500">
    <property type="component" value="Unassembled WGS sequence"/>
</dbReference>
<organism evidence="2 3">
    <name type="scientific">Penicillium coprophilum</name>
    <dbReference type="NCBI Taxonomy" id="36646"/>
    <lineage>
        <taxon>Eukaryota</taxon>
        <taxon>Fungi</taxon>
        <taxon>Dikarya</taxon>
        <taxon>Ascomycota</taxon>
        <taxon>Pezizomycotina</taxon>
        <taxon>Eurotiomycetes</taxon>
        <taxon>Eurotiomycetidae</taxon>
        <taxon>Eurotiales</taxon>
        <taxon>Aspergillaceae</taxon>
        <taxon>Penicillium</taxon>
    </lineage>
</organism>
<reference evidence="3" key="1">
    <citation type="journal article" date="2017" name="Nat. Microbiol.">
        <title>Global analysis of biosynthetic gene clusters reveals vast potential of secondary metabolite production in Penicillium species.</title>
        <authorList>
            <person name="Nielsen J.C."/>
            <person name="Grijseels S."/>
            <person name="Prigent S."/>
            <person name="Ji B."/>
            <person name="Dainat J."/>
            <person name="Nielsen K.F."/>
            <person name="Frisvad J.C."/>
            <person name="Workman M."/>
            <person name="Nielsen J."/>
        </authorList>
    </citation>
    <scope>NUCLEOTIDE SEQUENCE [LARGE SCALE GENOMIC DNA]</scope>
    <source>
        <strain evidence="3">IBT 31321</strain>
    </source>
</reference>